<accession>A0A7I8DGK7</accession>
<evidence type="ECO:0000313" key="1">
    <source>
        <dbReference type="EMBL" id="BCJ88119.1"/>
    </source>
</evidence>
<proteinExistence type="predicted"/>
<dbReference type="EMBL" id="AP023366">
    <property type="protein sequence ID" value="BCJ88119.1"/>
    <property type="molecule type" value="Genomic_DNA"/>
</dbReference>
<evidence type="ECO:0000313" key="2">
    <source>
        <dbReference type="Proteomes" id="UP000593802"/>
    </source>
</evidence>
<gene>
    <name evidence="1" type="ORF">skT53_31040</name>
</gene>
<name>A0A7I8DGK7_9BACL</name>
<reference evidence="1 2" key="1">
    <citation type="submission" date="2020-08" db="EMBL/GenBank/DDBJ databases">
        <title>Complete Genome Sequence of Effusibacillus dendaii Strain skT53, Isolated from Farmland soil.</title>
        <authorList>
            <person name="Konishi T."/>
            <person name="Kawasaki H."/>
        </authorList>
    </citation>
    <scope>NUCLEOTIDE SEQUENCE [LARGE SCALE GENOMIC DNA]</scope>
    <source>
        <strain evidence="2">skT53</strain>
    </source>
</reference>
<protein>
    <recommendedName>
        <fullName evidence="3">DUF2294 domain-containing protein</fullName>
    </recommendedName>
</protein>
<evidence type="ECO:0008006" key="3">
    <source>
        <dbReference type="Google" id="ProtNLM"/>
    </source>
</evidence>
<dbReference type="KEGG" id="eff:skT53_31040"/>
<sequence>MEISREFYYDWNLVNKTGVFVGLSPAPLLAEKDIREDFIGKERLEEELIHISQNAQKAPDRIYSCQMDDRTVLIIREGLEKRYLHNNGHFEEYLKRQVVDSFVDWDFDQDKSVIVVILNRNPADAHE</sequence>
<dbReference type="RefSeq" id="WP_200758777.1">
    <property type="nucleotide sequence ID" value="NZ_AP023366.1"/>
</dbReference>
<keyword evidence="2" id="KW-1185">Reference proteome</keyword>
<dbReference type="Proteomes" id="UP000593802">
    <property type="component" value="Chromosome"/>
</dbReference>
<organism evidence="1 2">
    <name type="scientific">Effusibacillus dendaii</name>
    <dbReference type="NCBI Taxonomy" id="2743772"/>
    <lineage>
        <taxon>Bacteria</taxon>
        <taxon>Bacillati</taxon>
        <taxon>Bacillota</taxon>
        <taxon>Bacilli</taxon>
        <taxon>Bacillales</taxon>
        <taxon>Alicyclobacillaceae</taxon>
        <taxon>Effusibacillus</taxon>
    </lineage>
</organism>
<dbReference type="AlphaFoldDB" id="A0A7I8DGK7"/>